<reference evidence="1 2" key="1">
    <citation type="submission" date="2024-05" db="EMBL/GenBank/DDBJ databases">
        <authorList>
            <person name="Wallberg A."/>
        </authorList>
    </citation>
    <scope>NUCLEOTIDE SEQUENCE [LARGE SCALE GENOMIC DNA]</scope>
</reference>
<evidence type="ECO:0000313" key="2">
    <source>
        <dbReference type="Proteomes" id="UP001497623"/>
    </source>
</evidence>
<dbReference type="AlphaFoldDB" id="A0AAV2RY35"/>
<organism evidence="1 2">
    <name type="scientific">Meganyctiphanes norvegica</name>
    <name type="common">Northern krill</name>
    <name type="synonym">Thysanopoda norvegica</name>
    <dbReference type="NCBI Taxonomy" id="48144"/>
    <lineage>
        <taxon>Eukaryota</taxon>
        <taxon>Metazoa</taxon>
        <taxon>Ecdysozoa</taxon>
        <taxon>Arthropoda</taxon>
        <taxon>Crustacea</taxon>
        <taxon>Multicrustacea</taxon>
        <taxon>Malacostraca</taxon>
        <taxon>Eumalacostraca</taxon>
        <taxon>Eucarida</taxon>
        <taxon>Euphausiacea</taxon>
        <taxon>Euphausiidae</taxon>
        <taxon>Meganyctiphanes</taxon>
    </lineage>
</organism>
<keyword evidence="2" id="KW-1185">Reference proteome</keyword>
<evidence type="ECO:0000313" key="1">
    <source>
        <dbReference type="EMBL" id="CAL4147061.1"/>
    </source>
</evidence>
<sequence>MLLIVIENYKKFLILYNIVSKRIWNVLKKITKNIYHENHSKKTNINLDTTGRFQSAYFMKRYATYIPLNSKSSLNKMYHGKSCDWCMVGIACLNKYMNKCITNLVSSSDLHLSAFLLMSPEKYILISLNTYLVIDKVAEKSELLRKCSTF</sequence>
<dbReference type="EMBL" id="CAXKWB010035712">
    <property type="protein sequence ID" value="CAL4147061.1"/>
    <property type="molecule type" value="Genomic_DNA"/>
</dbReference>
<accession>A0AAV2RY35</accession>
<comment type="caution">
    <text evidence="1">The sequence shown here is derived from an EMBL/GenBank/DDBJ whole genome shotgun (WGS) entry which is preliminary data.</text>
</comment>
<dbReference type="Proteomes" id="UP001497623">
    <property type="component" value="Unassembled WGS sequence"/>
</dbReference>
<proteinExistence type="predicted"/>
<gene>
    <name evidence="1" type="ORF">MNOR_LOCUS29971</name>
</gene>
<name>A0AAV2RY35_MEGNR</name>
<protein>
    <submittedName>
        <fullName evidence="1">Uncharacterized protein</fullName>
    </submittedName>
</protein>